<evidence type="ECO:0000313" key="2">
    <source>
        <dbReference type="EMBL" id="JAG95802.1"/>
    </source>
</evidence>
<feature type="domain" description="J" evidence="1">
    <location>
        <begin position="33"/>
        <end position="89"/>
    </location>
</feature>
<protein>
    <recommendedName>
        <fullName evidence="1">J domain-containing protein</fullName>
    </recommendedName>
</protein>
<dbReference type="AlphaFoldDB" id="A0A0D6QW40"/>
<dbReference type="PROSITE" id="PS50076">
    <property type="entry name" value="DNAJ_2"/>
    <property type="match status" value="1"/>
</dbReference>
<dbReference type="EMBL" id="GCKF01039491">
    <property type="protein sequence ID" value="JAG95802.1"/>
    <property type="molecule type" value="Transcribed_RNA"/>
</dbReference>
<evidence type="ECO:0000259" key="1">
    <source>
        <dbReference type="PROSITE" id="PS50076"/>
    </source>
</evidence>
<organism evidence="2">
    <name type="scientific">Araucaria cunninghamii</name>
    <name type="common">Hoop pine</name>
    <name type="synonym">Moreton Bay pine</name>
    <dbReference type="NCBI Taxonomy" id="56994"/>
    <lineage>
        <taxon>Eukaryota</taxon>
        <taxon>Viridiplantae</taxon>
        <taxon>Streptophyta</taxon>
        <taxon>Embryophyta</taxon>
        <taxon>Tracheophyta</taxon>
        <taxon>Spermatophyta</taxon>
        <taxon>Pinopsida</taxon>
        <taxon>Pinidae</taxon>
        <taxon>Conifers II</taxon>
        <taxon>Araucariales</taxon>
        <taxon>Araucariaceae</taxon>
        <taxon>Araucaria</taxon>
    </lineage>
</organism>
<dbReference type="InterPro" id="IPR001623">
    <property type="entry name" value="DnaJ_domain"/>
</dbReference>
<dbReference type="GO" id="GO:0005737">
    <property type="term" value="C:cytoplasm"/>
    <property type="evidence" value="ECO:0007669"/>
    <property type="project" value="TreeGrafter"/>
</dbReference>
<dbReference type="SMART" id="SM00271">
    <property type="entry name" value="DnaJ"/>
    <property type="match status" value="1"/>
</dbReference>
<dbReference type="SUPFAM" id="SSF46565">
    <property type="entry name" value="Chaperone J-domain"/>
    <property type="match status" value="1"/>
</dbReference>
<dbReference type="Pfam" id="PF00226">
    <property type="entry name" value="DnaJ"/>
    <property type="match status" value="1"/>
</dbReference>
<name>A0A0D6QW40_ARACU</name>
<reference evidence="2" key="1">
    <citation type="submission" date="2015-03" db="EMBL/GenBank/DDBJ databases">
        <title>A transcriptome of Araucaria cunninghamii, an australian fine timber species.</title>
        <authorList>
            <person name="Jing Yi C.J.Y."/>
            <person name="Yin San L.Y.S."/>
            <person name="Abdul Karim S.S."/>
            <person name="Wan Azmi N.N."/>
            <person name="Hercus R.R."/>
            <person name="Croft L.L."/>
        </authorList>
    </citation>
    <scope>NUCLEOTIDE SEQUENCE</scope>
    <source>
        <strain evidence="2">MI0301</strain>
        <tissue evidence="2">Leaf</tissue>
    </source>
</reference>
<dbReference type="CDD" id="cd06257">
    <property type="entry name" value="DnaJ"/>
    <property type="match status" value="1"/>
</dbReference>
<dbReference type="PANTHER" id="PTHR43096">
    <property type="entry name" value="DNAJ HOMOLOG 1, MITOCHONDRIAL-RELATED"/>
    <property type="match status" value="1"/>
</dbReference>
<dbReference type="GO" id="GO:0051082">
    <property type="term" value="F:unfolded protein binding"/>
    <property type="evidence" value="ECO:0007669"/>
    <property type="project" value="TreeGrafter"/>
</dbReference>
<dbReference type="PRINTS" id="PR00625">
    <property type="entry name" value="JDOMAIN"/>
</dbReference>
<dbReference type="Gene3D" id="1.10.287.110">
    <property type="entry name" value="DnaJ domain"/>
    <property type="match status" value="1"/>
</dbReference>
<accession>A0A0D6QW40</accession>
<dbReference type="GO" id="GO:0042026">
    <property type="term" value="P:protein refolding"/>
    <property type="evidence" value="ECO:0007669"/>
    <property type="project" value="TreeGrafter"/>
</dbReference>
<dbReference type="PANTHER" id="PTHR43096:SF10">
    <property type="entry name" value="CHAPERONE PROTEIN DNAJ A6, CHLOROPLASTIC"/>
    <property type="match status" value="1"/>
</dbReference>
<dbReference type="InterPro" id="IPR036869">
    <property type="entry name" value="J_dom_sf"/>
</dbReference>
<proteinExistence type="predicted"/>
<sequence>MAAFGLGAVQCSTSYPCERGLRRAPRACMVSVDHHSVLGVQRNASRHEIKRAYRRLARQYHPDVCKEIGSEHRFKQINRAYESIINGYRCFQSEVGLDCSIEDLFKTIASEAVPDIFCTEEWFEGLDFKNPSYCRTSFIPESMDDEIFTTGGQCAKSDELAPWMEY</sequence>